<dbReference type="InterPro" id="IPR036640">
    <property type="entry name" value="ABC1_TM_sf"/>
</dbReference>
<dbReference type="RefSeq" id="XP_007763252.1">
    <property type="nucleotide sequence ID" value="XM_007765062.1"/>
</dbReference>
<keyword evidence="3" id="KW-0813">Transport</keyword>
<comment type="similarity">
    <text evidence="2">Belongs to the ABC transporter superfamily. ABCD family. Peroxisomal fatty acyl CoA transporter (TC 3.A.1.203) subfamily.</text>
</comment>
<evidence type="ECO:0000256" key="8">
    <source>
        <dbReference type="ARBA" id="ARBA00023136"/>
    </source>
</evidence>
<proteinExistence type="inferred from homology"/>
<feature type="region of interest" description="Disordered" evidence="9">
    <location>
        <begin position="49"/>
        <end position="70"/>
    </location>
</feature>
<keyword evidence="5" id="KW-0547">Nucleotide-binding</keyword>
<evidence type="ECO:0000256" key="9">
    <source>
        <dbReference type="SAM" id="MobiDB-lite"/>
    </source>
</evidence>
<keyword evidence="12" id="KW-1185">Reference proteome</keyword>
<dbReference type="GeneID" id="19211114"/>
<keyword evidence="7" id="KW-1133">Transmembrane helix</keyword>
<evidence type="ECO:0000256" key="3">
    <source>
        <dbReference type="ARBA" id="ARBA00022448"/>
    </source>
</evidence>
<dbReference type="GO" id="GO:0016887">
    <property type="term" value="F:ATP hydrolysis activity"/>
    <property type="evidence" value="ECO:0007669"/>
    <property type="project" value="InterPro"/>
</dbReference>
<organism evidence="11 12">
    <name type="scientific">Coniophora puteana (strain RWD-64-598)</name>
    <name type="common">Brown rot fungus</name>
    <dbReference type="NCBI Taxonomy" id="741705"/>
    <lineage>
        <taxon>Eukaryota</taxon>
        <taxon>Fungi</taxon>
        <taxon>Dikarya</taxon>
        <taxon>Basidiomycota</taxon>
        <taxon>Agaricomycotina</taxon>
        <taxon>Agaricomycetes</taxon>
        <taxon>Agaricomycetidae</taxon>
        <taxon>Boletales</taxon>
        <taxon>Coniophorineae</taxon>
        <taxon>Coniophoraceae</taxon>
        <taxon>Coniophora</taxon>
    </lineage>
</organism>
<dbReference type="SMART" id="SM00382">
    <property type="entry name" value="AAA"/>
    <property type="match status" value="1"/>
</dbReference>
<evidence type="ECO:0000313" key="12">
    <source>
        <dbReference type="Proteomes" id="UP000053558"/>
    </source>
</evidence>
<dbReference type="GO" id="GO:0015910">
    <property type="term" value="P:long-chain fatty acid import into peroxisome"/>
    <property type="evidence" value="ECO:0007669"/>
    <property type="project" value="TreeGrafter"/>
</dbReference>
<sequence length="690" mass="77727">MAAFSKLRPSEKQIAQLTKAYLRHQPLVQRSLTFGFIFYVLTTTYRGLAGRSSPRSKSKSKGTSDAKDGKPQRVAVDEVFYKRLGAILRIVIPSLRSKEALLLLMHSSLLIFRTAISLYVAALDGKIVASLVRGQTVQFLLNIVRWLLVAIPATWTNSWLSYVQNKLAIAYRTRLTKEVIKQYLGEGGEGPEGKVYYKLSNLDDRIKNPDQMITHDIQRFSTHLAAIYANIAKPILDVILYNYQLSQNVGAEGLFVLTIFIQLSSALLRAVTPSFGTYTAQSAALAGSLRHTHFRLSEFSEEVAFFGGEEAEKQLLEREYAALVKHEENVMTKRWWYFCAEEGIIKWLWGSFGLMVCAIPVFFKLPGISSFDLGSRTEGFVTNRRLLLSSSDAIGRVMYSYKDLAELAGYTSRVSQLLDTMADVKKGKFEKALVSGAREGENGRILRGRGQVFESEEISFENVPIVTPNGDILVKSLSFYVRPGKHLLIVGPNGAGKSSLFRILGGLWPVYGGIVRKPPASEFILIPQRPYLTVGTLRDQIIYPHSEKEMRSRGVTDEELLKVLVMVQMDHIVEREGGWDVTREWRDTLSGGDKQKVAWARLFYHQPKYAILDEATSLVPPDMEGLMMEHATEMGITLLTVSHRPSLWKYHSMILQYDGQGGYVFTKLDAEKRLALQEEKQDLEAKLLEL</sequence>
<dbReference type="InterPro" id="IPR027417">
    <property type="entry name" value="P-loop_NTPase"/>
</dbReference>
<dbReference type="InterPro" id="IPR017871">
    <property type="entry name" value="ABC_transporter-like_CS"/>
</dbReference>
<dbReference type="InterPro" id="IPR003439">
    <property type="entry name" value="ABC_transporter-like_ATP-bd"/>
</dbReference>
<dbReference type="PANTHER" id="PTHR11384">
    <property type="entry name" value="ATP-BINDING CASSETTE, SUB-FAMILY D MEMBER"/>
    <property type="match status" value="1"/>
</dbReference>
<dbReference type="GO" id="GO:0005778">
    <property type="term" value="C:peroxisomal membrane"/>
    <property type="evidence" value="ECO:0007669"/>
    <property type="project" value="UniProtKB-SubCell"/>
</dbReference>
<dbReference type="InterPro" id="IPR003593">
    <property type="entry name" value="AAA+_ATPase"/>
</dbReference>
<dbReference type="CDD" id="cd03223">
    <property type="entry name" value="ABCD_peroxisomal_ALDP"/>
    <property type="match status" value="1"/>
</dbReference>
<dbReference type="PANTHER" id="PTHR11384:SF69">
    <property type="entry name" value="PEROXISOMAL LONG-CHAIN FATTY ACID IMPORT PROTEIN 1"/>
    <property type="match status" value="1"/>
</dbReference>
<dbReference type="PROSITE" id="PS50893">
    <property type="entry name" value="ABC_TRANSPORTER_2"/>
    <property type="match status" value="1"/>
</dbReference>
<dbReference type="Gene3D" id="3.40.50.300">
    <property type="entry name" value="P-loop containing nucleotide triphosphate hydrolases"/>
    <property type="match status" value="1"/>
</dbReference>
<dbReference type="GO" id="GO:0006635">
    <property type="term" value="P:fatty acid beta-oxidation"/>
    <property type="evidence" value="ECO:0007669"/>
    <property type="project" value="TreeGrafter"/>
</dbReference>
<evidence type="ECO:0000259" key="10">
    <source>
        <dbReference type="PROSITE" id="PS50893"/>
    </source>
</evidence>
<dbReference type="Proteomes" id="UP000053558">
    <property type="component" value="Unassembled WGS sequence"/>
</dbReference>
<dbReference type="GO" id="GO:0007031">
    <property type="term" value="P:peroxisome organization"/>
    <property type="evidence" value="ECO:0007669"/>
    <property type="project" value="TreeGrafter"/>
</dbReference>
<dbReference type="SUPFAM" id="SSF52540">
    <property type="entry name" value="P-loop containing nucleoside triphosphate hydrolases"/>
    <property type="match status" value="1"/>
</dbReference>
<dbReference type="KEGG" id="cput:CONPUDRAFT_86437"/>
<dbReference type="OMA" id="DIQAGHF"/>
<keyword evidence="4" id="KW-0812">Transmembrane</keyword>
<dbReference type="FunFam" id="3.40.50.300:FF:000636">
    <property type="entry name" value="ATP-binding cassette sub-family D member 3"/>
    <property type="match status" value="1"/>
</dbReference>
<keyword evidence="8" id="KW-0472">Membrane</keyword>
<evidence type="ECO:0000256" key="4">
    <source>
        <dbReference type="ARBA" id="ARBA00022692"/>
    </source>
</evidence>
<evidence type="ECO:0000256" key="2">
    <source>
        <dbReference type="ARBA" id="ARBA00008575"/>
    </source>
</evidence>
<reference evidence="12" key="1">
    <citation type="journal article" date="2012" name="Science">
        <title>The Paleozoic origin of enzymatic lignin decomposition reconstructed from 31 fungal genomes.</title>
        <authorList>
            <person name="Floudas D."/>
            <person name="Binder M."/>
            <person name="Riley R."/>
            <person name="Barry K."/>
            <person name="Blanchette R.A."/>
            <person name="Henrissat B."/>
            <person name="Martinez A.T."/>
            <person name="Otillar R."/>
            <person name="Spatafora J.W."/>
            <person name="Yadav J.S."/>
            <person name="Aerts A."/>
            <person name="Benoit I."/>
            <person name="Boyd A."/>
            <person name="Carlson A."/>
            <person name="Copeland A."/>
            <person name="Coutinho P.M."/>
            <person name="de Vries R.P."/>
            <person name="Ferreira P."/>
            <person name="Findley K."/>
            <person name="Foster B."/>
            <person name="Gaskell J."/>
            <person name="Glotzer D."/>
            <person name="Gorecki P."/>
            <person name="Heitman J."/>
            <person name="Hesse C."/>
            <person name="Hori C."/>
            <person name="Igarashi K."/>
            <person name="Jurgens J.A."/>
            <person name="Kallen N."/>
            <person name="Kersten P."/>
            <person name="Kohler A."/>
            <person name="Kuees U."/>
            <person name="Kumar T.K.A."/>
            <person name="Kuo A."/>
            <person name="LaButti K."/>
            <person name="Larrondo L.F."/>
            <person name="Lindquist E."/>
            <person name="Ling A."/>
            <person name="Lombard V."/>
            <person name="Lucas S."/>
            <person name="Lundell T."/>
            <person name="Martin R."/>
            <person name="McLaughlin D.J."/>
            <person name="Morgenstern I."/>
            <person name="Morin E."/>
            <person name="Murat C."/>
            <person name="Nagy L.G."/>
            <person name="Nolan M."/>
            <person name="Ohm R.A."/>
            <person name="Patyshakuliyeva A."/>
            <person name="Rokas A."/>
            <person name="Ruiz-Duenas F.J."/>
            <person name="Sabat G."/>
            <person name="Salamov A."/>
            <person name="Samejima M."/>
            <person name="Schmutz J."/>
            <person name="Slot J.C."/>
            <person name="St John F."/>
            <person name="Stenlid J."/>
            <person name="Sun H."/>
            <person name="Sun S."/>
            <person name="Syed K."/>
            <person name="Tsang A."/>
            <person name="Wiebenga A."/>
            <person name="Young D."/>
            <person name="Pisabarro A."/>
            <person name="Eastwood D.C."/>
            <person name="Martin F."/>
            <person name="Cullen D."/>
            <person name="Grigoriev I.V."/>
            <person name="Hibbett D.S."/>
        </authorList>
    </citation>
    <scope>NUCLEOTIDE SEQUENCE [LARGE SCALE GENOMIC DNA]</scope>
    <source>
        <strain evidence="12">RWD-64-598 SS2</strain>
    </source>
</reference>
<dbReference type="PROSITE" id="PS00211">
    <property type="entry name" value="ABC_TRANSPORTER_1"/>
    <property type="match status" value="1"/>
</dbReference>
<evidence type="ECO:0000313" key="11">
    <source>
        <dbReference type="EMBL" id="EIW86467.1"/>
    </source>
</evidence>
<dbReference type="GO" id="GO:0042760">
    <property type="term" value="P:very long-chain fatty acid catabolic process"/>
    <property type="evidence" value="ECO:0007669"/>
    <property type="project" value="TreeGrafter"/>
</dbReference>
<protein>
    <recommendedName>
        <fullName evidence="10">ABC transporter domain-containing protein</fullName>
    </recommendedName>
</protein>
<dbReference type="Pfam" id="PF06472">
    <property type="entry name" value="ABC_membrane_2"/>
    <property type="match status" value="1"/>
</dbReference>
<dbReference type="AlphaFoldDB" id="A0A5M3N5D8"/>
<dbReference type="GO" id="GO:0005524">
    <property type="term" value="F:ATP binding"/>
    <property type="evidence" value="ECO:0007669"/>
    <property type="project" value="UniProtKB-KW"/>
</dbReference>
<dbReference type="InterPro" id="IPR011527">
    <property type="entry name" value="ABC1_TM_dom"/>
</dbReference>
<dbReference type="EMBL" id="JH711573">
    <property type="protein sequence ID" value="EIW86467.1"/>
    <property type="molecule type" value="Genomic_DNA"/>
</dbReference>
<dbReference type="Pfam" id="PF00005">
    <property type="entry name" value="ABC_tran"/>
    <property type="match status" value="1"/>
</dbReference>
<evidence type="ECO:0000256" key="5">
    <source>
        <dbReference type="ARBA" id="ARBA00022741"/>
    </source>
</evidence>
<gene>
    <name evidence="11" type="ORF">CONPUDRAFT_86437</name>
</gene>
<evidence type="ECO:0000256" key="6">
    <source>
        <dbReference type="ARBA" id="ARBA00022840"/>
    </source>
</evidence>
<keyword evidence="6" id="KW-0067">ATP-binding</keyword>
<dbReference type="OrthoDB" id="422637at2759"/>
<name>A0A5M3N5D8_CONPW</name>
<dbReference type="Gene3D" id="1.20.1560.10">
    <property type="entry name" value="ABC transporter type 1, transmembrane domain"/>
    <property type="match status" value="1"/>
</dbReference>
<dbReference type="InterPro" id="IPR050835">
    <property type="entry name" value="ABC_transporter_sub-D"/>
</dbReference>
<feature type="domain" description="ABC transporter" evidence="10">
    <location>
        <begin position="458"/>
        <end position="685"/>
    </location>
</feature>
<accession>A0A5M3N5D8</accession>
<comment type="caution">
    <text evidence="11">The sequence shown here is derived from an EMBL/GenBank/DDBJ whole genome shotgun (WGS) entry which is preliminary data.</text>
</comment>
<dbReference type="GO" id="GO:0140359">
    <property type="term" value="F:ABC-type transporter activity"/>
    <property type="evidence" value="ECO:0007669"/>
    <property type="project" value="InterPro"/>
</dbReference>
<comment type="subcellular location">
    <subcellularLocation>
        <location evidence="1">Peroxisome membrane</location>
        <topology evidence="1">Multi-pass membrane protein</topology>
    </subcellularLocation>
</comment>
<evidence type="ECO:0000256" key="1">
    <source>
        <dbReference type="ARBA" id="ARBA00004585"/>
    </source>
</evidence>
<evidence type="ECO:0000256" key="7">
    <source>
        <dbReference type="ARBA" id="ARBA00022989"/>
    </source>
</evidence>
<dbReference type="GO" id="GO:0005324">
    <property type="term" value="F:long-chain fatty acid transmembrane transporter activity"/>
    <property type="evidence" value="ECO:0007669"/>
    <property type="project" value="TreeGrafter"/>
</dbReference>